<evidence type="ECO:0000256" key="5">
    <source>
        <dbReference type="ARBA" id="ARBA00022989"/>
    </source>
</evidence>
<dbReference type="PANTHER" id="PTHR30462">
    <property type="entry name" value="INTERMEMBRANE TRANSPORT PROTEIN PQIB-RELATED"/>
    <property type="match status" value="1"/>
</dbReference>
<feature type="domain" description="Mce/MlaD" evidence="7">
    <location>
        <begin position="48"/>
        <end position="136"/>
    </location>
</feature>
<organism evidence="8 9">
    <name type="scientific">Primorskyibacter flagellatus</name>
    <dbReference type="NCBI Taxonomy" id="1387277"/>
    <lineage>
        <taxon>Bacteria</taxon>
        <taxon>Pseudomonadati</taxon>
        <taxon>Pseudomonadota</taxon>
        <taxon>Alphaproteobacteria</taxon>
        <taxon>Rhodobacterales</taxon>
        <taxon>Roseobacteraceae</taxon>
        <taxon>Primorskyibacter</taxon>
    </lineage>
</organism>
<evidence type="ECO:0000256" key="2">
    <source>
        <dbReference type="ARBA" id="ARBA00022475"/>
    </source>
</evidence>
<feature type="domain" description="Mce/MlaD" evidence="7">
    <location>
        <begin position="295"/>
        <end position="386"/>
    </location>
</feature>
<dbReference type="InterPro" id="IPR051800">
    <property type="entry name" value="PqiA-PqiB_transport"/>
</dbReference>
<name>A0A1W2BXT2_9RHOB</name>
<gene>
    <name evidence="8" type="ORF">SAMN06295998_10589</name>
</gene>
<dbReference type="Pfam" id="PF02470">
    <property type="entry name" value="MlaD"/>
    <property type="match status" value="3"/>
</dbReference>
<keyword evidence="6" id="KW-0472">Membrane</keyword>
<evidence type="ECO:0000313" key="9">
    <source>
        <dbReference type="Proteomes" id="UP000192330"/>
    </source>
</evidence>
<keyword evidence="2" id="KW-1003">Cell membrane</keyword>
<keyword evidence="9" id="KW-1185">Reference proteome</keyword>
<keyword evidence="4" id="KW-0812">Transmembrane</keyword>
<proteinExistence type="predicted"/>
<dbReference type="InterPro" id="IPR003399">
    <property type="entry name" value="Mce/MlaD"/>
</dbReference>
<keyword evidence="3" id="KW-0997">Cell inner membrane</keyword>
<dbReference type="PANTHER" id="PTHR30462:SF0">
    <property type="entry name" value="INTERMEMBRANE TRANSPORT PROTEIN YEBT"/>
    <property type="match status" value="1"/>
</dbReference>
<protein>
    <submittedName>
        <fullName evidence="8">Paraquat-inducible protein B</fullName>
    </submittedName>
</protein>
<comment type="subcellular location">
    <subcellularLocation>
        <location evidence="1">Cell inner membrane</location>
    </subcellularLocation>
</comment>
<evidence type="ECO:0000259" key="7">
    <source>
        <dbReference type="Pfam" id="PF02470"/>
    </source>
</evidence>
<sequence>MSHPRPAEMEMSPPRKSFWRNLSFVWLVPIAALAVTLFIAWQSWAARGTLIEIRFTNAAGVTADETVVRYRDVSVGLVENVRFSPDMESVIVAARVDQNVADNLPVDAQFWVVRPEVSARGISGLSTVLSGVYIEASFTPEPGVAASSFEGTNKAPLVLPGKEGTRLTIRASDGSRLSAGSPIFYRGIEVGSIEAPRLLDSGDGVVVEGFVEAPHDRRINSATRFWDVSGFSVSLGAGGLDLSVDSLASLVTGGISFDTVFSGGTTIDDDQVFDLFESEKSARESVFSDVIDNAVKLTVEFDESVSGLSAGSPVQYRGLRVGVVSAIGAFIQDTPGGQTVKLRVTISIDPQSMGLQKDVRQAETLAFLAGAVRDGLRAQLAAKSIFSNTLVVDLVDAPDAPEATLGIFNGEFPVLPSIQSDLPDVTATAEGLLQRVNDLPVEEVMEQAISLMASIEAVAAAEGTRTAPDAILALIEDARGLIGSEATQAIPQELRDTVGELRSTIAGLTKVTEDLQTADAVGQLVAALNAAEVAAEDFSGLSAELSEAGSDVPALIDDLRALTAKANSLEVEQLMTSAASFLDGADKLVDSEDMRALPAALTGALQEAQAALSQLREGGIVENANATLASASDAAKAVATAVESLPALSDRLARLVRQAEGTLAGYSNESSFNRETVAALREVRQAAAAVSKLARALERNPNSLLFGR</sequence>
<dbReference type="GO" id="GO:0005886">
    <property type="term" value="C:plasma membrane"/>
    <property type="evidence" value="ECO:0007669"/>
    <property type="project" value="UniProtKB-SubCell"/>
</dbReference>
<reference evidence="8 9" key="1">
    <citation type="submission" date="2017-04" db="EMBL/GenBank/DDBJ databases">
        <authorList>
            <person name="Afonso C.L."/>
            <person name="Miller P.J."/>
            <person name="Scott M.A."/>
            <person name="Spackman E."/>
            <person name="Goraichik I."/>
            <person name="Dimitrov K.M."/>
            <person name="Suarez D.L."/>
            <person name="Swayne D.E."/>
        </authorList>
    </citation>
    <scope>NUCLEOTIDE SEQUENCE [LARGE SCALE GENOMIC DNA]</scope>
    <source>
        <strain evidence="8 9">CGMCC 1.12644</strain>
    </source>
</reference>
<keyword evidence="5" id="KW-1133">Transmembrane helix</keyword>
<dbReference type="AlphaFoldDB" id="A0A1W2BXT2"/>
<evidence type="ECO:0000256" key="3">
    <source>
        <dbReference type="ARBA" id="ARBA00022519"/>
    </source>
</evidence>
<accession>A0A1W2BXT2</accession>
<dbReference type="STRING" id="1387277.SAMN06295998_10589"/>
<evidence type="ECO:0000256" key="4">
    <source>
        <dbReference type="ARBA" id="ARBA00022692"/>
    </source>
</evidence>
<dbReference type="Proteomes" id="UP000192330">
    <property type="component" value="Unassembled WGS sequence"/>
</dbReference>
<evidence type="ECO:0000256" key="1">
    <source>
        <dbReference type="ARBA" id="ARBA00004533"/>
    </source>
</evidence>
<dbReference type="RefSeq" id="WP_084352825.1">
    <property type="nucleotide sequence ID" value="NZ_FWYD01000005.1"/>
</dbReference>
<dbReference type="OrthoDB" id="9806984at2"/>
<feature type="domain" description="Mce/MlaD" evidence="7">
    <location>
        <begin position="164"/>
        <end position="223"/>
    </location>
</feature>
<evidence type="ECO:0000256" key="6">
    <source>
        <dbReference type="ARBA" id="ARBA00023136"/>
    </source>
</evidence>
<dbReference type="EMBL" id="FWYD01000005">
    <property type="protein sequence ID" value="SMC77739.1"/>
    <property type="molecule type" value="Genomic_DNA"/>
</dbReference>
<evidence type="ECO:0000313" key="8">
    <source>
        <dbReference type="EMBL" id="SMC77739.1"/>
    </source>
</evidence>